<proteinExistence type="predicted"/>
<comment type="caution">
    <text evidence="1">The sequence shown here is derived from an EMBL/GenBank/DDBJ whole genome shotgun (WGS) entry which is preliminary data.</text>
</comment>
<dbReference type="Proteomes" id="UP001152795">
    <property type="component" value="Unassembled WGS sequence"/>
</dbReference>
<name>A0A6S7GP22_PARCT</name>
<accession>A0A6S7GP22</accession>
<protein>
    <submittedName>
        <fullName evidence="1">Uncharacterized protein</fullName>
    </submittedName>
</protein>
<dbReference type="EMBL" id="CACRXK020001006">
    <property type="protein sequence ID" value="CAB3986371.1"/>
    <property type="molecule type" value="Genomic_DNA"/>
</dbReference>
<keyword evidence="2" id="KW-1185">Reference proteome</keyword>
<dbReference type="AlphaFoldDB" id="A0A6S7GP22"/>
<sequence>MKYKYEFKEIKRKSNVKFIGVNAWNHLEISFCNISSISSKELKEKEEIEFKLLRAKIEIAT</sequence>
<evidence type="ECO:0000313" key="2">
    <source>
        <dbReference type="Proteomes" id="UP001152795"/>
    </source>
</evidence>
<organism evidence="1 2">
    <name type="scientific">Paramuricea clavata</name>
    <name type="common">Red gorgonian</name>
    <name type="synonym">Violescent sea-whip</name>
    <dbReference type="NCBI Taxonomy" id="317549"/>
    <lineage>
        <taxon>Eukaryota</taxon>
        <taxon>Metazoa</taxon>
        <taxon>Cnidaria</taxon>
        <taxon>Anthozoa</taxon>
        <taxon>Octocorallia</taxon>
        <taxon>Malacalcyonacea</taxon>
        <taxon>Plexauridae</taxon>
        <taxon>Paramuricea</taxon>
    </lineage>
</organism>
<reference evidence="1" key="1">
    <citation type="submission" date="2020-04" db="EMBL/GenBank/DDBJ databases">
        <authorList>
            <person name="Alioto T."/>
            <person name="Alioto T."/>
            <person name="Gomez Garrido J."/>
        </authorList>
    </citation>
    <scope>NUCLEOTIDE SEQUENCE</scope>
    <source>
        <strain evidence="1">A484AB</strain>
    </source>
</reference>
<gene>
    <name evidence="1" type="ORF">PACLA_8A030321</name>
</gene>
<evidence type="ECO:0000313" key="1">
    <source>
        <dbReference type="EMBL" id="CAB3986371.1"/>
    </source>
</evidence>